<dbReference type="SUPFAM" id="SSF82866">
    <property type="entry name" value="Multidrug efflux transporter AcrB transmembrane domain"/>
    <property type="match status" value="3"/>
</dbReference>
<keyword evidence="12" id="KW-1207">Sterol metabolism</keyword>
<dbReference type="GO" id="GO:0030299">
    <property type="term" value="P:intestinal cholesterol absorption"/>
    <property type="evidence" value="ECO:0007669"/>
    <property type="project" value="TreeGrafter"/>
</dbReference>
<dbReference type="Pfam" id="PF16414">
    <property type="entry name" value="NPC1_N"/>
    <property type="match status" value="1"/>
</dbReference>
<feature type="transmembrane region" description="Helical" evidence="17">
    <location>
        <begin position="1240"/>
        <end position="1260"/>
    </location>
</feature>
<keyword evidence="8" id="KW-0445">Lipid transport</keyword>
<evidence type="ECO:0000313" key="21">
    <source>
        <dbReference type="Proteomes" id="UP000183832"/>
    </source>
</evidence>
<feature type="transmembrane region" description="Helical" evidence="17">
    <location>
        <begin position="788"/>
        <end position="810"/>
    </location>
</feature>
<dbReference type="PROSITE" id="PS50156">
    <property type="entry name" value="SSD"/>
    <property type="match status" value="1"/>
</dbReference>
<dbReference type="InterPro" id="IPR000731">
    <property type="entry name" value="SSD"/>
</dbReference>
<evidence type="ECO:0000256" key="6">
    <source>
        <dbReference type="ARBA" id="ARBA00022729"/>
    </source>
</evidence>
<feature type="signal peptide" evidence="18">
    <location>
        <begin position="1"/>
        <end position="26"/>
    </location>
</feature>
<evidence type="ECO:0000256" key="15">
    <source>
        <dbReference type="ARBA" id="ARBA00034049"/>
    </source>
</evidence>
<evidence type="ECO:0000256" key="7">
    <source>
        <dbReference type="ARBA" id="ARBA00022989"/>
    </source>
</evidence>
<feature type="transmembrane region" description="Helical" evidence="17">
    <location>
        <begin position="831"/>
        <end position="853"/>
    </location>
</feature>
<dbReference type="OrthoDB" id="6510177at2759"/>
<dbReference type="Pfam" id="PF12349">
    <property type="entry name" value="Sterol-sensing"/>
    <property type="match status" value="1"/>
</dbReference>
<sequence>MSAESSSNRILRICSLFLLLSNLSWCQVSSNEDGHCIWYGVCNQEGKIKNCFYNETAKALNETGVEALKQWCSHLLPSNYKEGQEVFTCCDNEQLKIFNENIKLAANLLNRCPSCMSNLVRHICEFTCSPKQSTFINVTKTDINLSTNQTYVDEIDVHITEEYMSGAYKSCRNVQFPSSGQLALDLMCGDWGASRCTPTRWYGYMGNAASNPFVPFQINYRPHNTTNNVDGFIPMNPRIVPCNESADGIKPACSCVDCTLSCPKPPPPEPVPTIFLIWGLDGYAVVMFFIFILGSTMFVLGTECCSNSEKEVQVESFINSDLRTHIGRRLADGGLSSSGEIATDREDSPLQSKRSNTNFNSNKNYCNCTDKCLADDGLSPSVEVELDCEESKLHSKRSVTSYDNEQELRAHPSCVSNDNEMDESGYFERLGVKTETFLEKFFTAWGTYCANNPWKILLLGLIFIAILGYGLKSLHVTTNPVELWASPHSRARIERKFFDTHFGPFYRIEQIIIHAVDLPGIQHNTSNGVVEFGPAFNKEFLIEVYNLQQMIRDINDSSLKEICFAPLSVSYRGPTEIEDCVVQSVWGYFQDDMDTFEEKDEDPNGYEMNYLDKFLKCFNNPYDLDCLATYGGPIDPAVALGGFLKSGDNLAKNPQYENATSVILTFLVNNKDNSSLLTPALEWEKNYVELMLNYTSSNRSKHLDIAFTSERSIEDELNRESKSDISTILVSYLLMFAYIAVSLGHVDECNRAMIDSKITLGIGGVIIVLASVVASAGLFGYIGVSATLIIFEVIPFLVLAVGVDNIFILVQTHQRDIKRPNETHAEHIGRILGKVGPSILLTSISESTCFFLGGLSDMPAVKAFALYAGMALFFDFLLQITCFVSLLALDTARQAENRWDILCFLRGSKKEMSSSHSTETVKEGVLYKFFKVIYVPFLMKKLVRTIVMIVFFGWLCSSIAVAPHIDIGLDQELSMPEDSFVLKYFRYLQSYLSIGPPTYFVLKGGLNFSATQDQNLVCGGLNCNLDSLSTQLYISSNIPESTYIARPASSWIDDYFDWSQIETCCRINKFNDSFCPHSTYDSNCIECNIELNDLNRPASNEFKKYISFFLEDNPDSSCAKAGHAAYSAAVNLKQHNRIDASYFMTYHTILKSSEDYYEALRSARKISANITRTIHASMRLANRDESEIQEVEVFPYSVFYVFYEQYLTMWPDTLRSMGISVLSIFIVTFLLMGFDIHSSIVVVITITMIVINLGGLMFYWSISLNAVSLVNLVMAVGISVEFCSHLVHSFSVSVQETKVKRSADALTKMGSSIFSGITLTKFGGILVLGFAQSQIFQVFYFRMYLGIVLFGAAHGLIFLPVLLSYIGVMYRKKRPDTSTVNPYDSTSQLYISSNIPESTYIARPASSWIDDYFDWSQIETCCRINKFNDSFCPHSTYDSNCIECNIELNDLNRPASNEFKKYISFFLEDNPDSSCAKAGHAAYSAAVNLKQHNRIDASYFMTYHTILKSSEDYYEALRSARKISANITRTIHASMRLANRDESEIQEVEVFPYSVFYVFYEQYLTMWPDTLRSMGISVLSIFIVTFLLMGFDIHSSIVVVITITMIVINLGGLMFYWSISLNAVSLVNLVMAVGISVEFCSHLVHSFSVSVQETKVKRSADALTKMGSSIFSGITLTKFGGILVLGFAQSQIFQVFYFRMYLGIVLFGAAHGLIFLPVLLSYI</sequence>
<dbReference type="InterPro" id="IPR053956">
    <property type="entry name" value="NPC1_MLD"/>
</dbReference>
<accession>A0A1J1IL33</accession>
<dbReference type="GO" id="GO:0042632">
    <property type="term" value="P:cholesterol homeostasis"/>
    <property type="evidence" value="ECO:0007669"/>
    <property type="project" value="TreeGrafter"/>
</dbReference>
<feature type="transmembrane region" description="Helical" evidence="17">
    <location>
        <begin position="1343"/>
        <end position="1368"/>
    </location>
</feature>
<dbReference type="InterPro" id="IPR053958">
    <property type="entry name" value="HMGCR/SNAP/NPC1-like_SSD"/>
</dbReference>
<feature type="chain" id="PRO_5012520603" evidence="18">
    <location>
        <begin position="27"/>
        <end position="1723"/>
    </location>
</feature>
<evidence type="ECO:0000256" key="17">
    <source>
        <dbReference type="SAM" id="Phobius"/>
    </source>
</evidence>
<evidence type="ECO:0000256" key="13">
    <source>
        <dbReference type="ARBA" id="ARBA00023180"/>
    </source>
</evidence>
<evidence type="ECO:0000256" key="9">
    <source>
        <dbReference type="ARBA" id="ARBA00023098"/>
    </source>
</evidence>
<comment type="similarity">
    <text evidence="2">Belongs to the patched family.</text>
</comment>
<dbReference type="GO" id="GO:0015485">
    <property type="term" value="F:cholesterol binding"/>
    <property type="evidence" value="ECO:0007669"/>
    <property type="project" value="TreeGrafter"/>
</dbReference>
<feature type="transmembrane region" description="Helical" evidence="17">
    <location>
        <begin position="1266"/>
        <end position="1288"/>
    </location>
</feature>
<evidence type="ECO:0000256" key="2">
    <source>
        <dbReference type="ARBA" id="ARBA00005585"/>
    </source>
</evidence>
<evidence type="ECO:0000259" key="19">
    <source>
        <dbReference type="PROSITE" id="PS50156"/>
    </source>
</evidence>
<dbReference type="Pfam" id="PF22314">
    <property type="entry name" value="NPC1_MLD"/>
    <property type="match status" value="1"/>
</dbReference>
<feature type="transmembrane region" description="Helical" evidence="17">
    <location>
        <begin position="1309"/>
        <end position="1331"/>
    </location>
</feature>
<feature type="transmembrane region" description="Helical" evidence="17">
    <location>
        <begin position="1700"/>
        <end position="1720"/>
    </location>
</feature>
<dbReference type="GO" id="GO:0005319">
    <property type="term" value="F:lipid transporter activity"/>
    <property type="evidence" value="ECO:0007669"/>
    <property type="project" value="InterPro"/>
</dbReference>
<keyword evidence="14" id="KW-0753">Steroid metabolism</keyword>
<keyword evidence="10 17" id="KW-0472">Membrane</keyword>
<dbReference type="Proteomes" id="UP000183832">
    <property type="component" value="Unassembled WGS sequence"/>
</dbReference>
<keyword evidence="6 18" id="KW-0732">Signal</keyword>
<keyword evidence="7 17" id="KW-1133">Transmembrane helix</keyword>
<dbReference type="InterPro" id="IPR032190">
    <property type="entry name" value="NPC1_N"/>
</dbReference>
<feature type="transmembrane region" description="Helical" evidence="17">
    <location>
        <begin position="454"/>
        <end position="471"/>
    </location>
</feature>
<dbReference type="GO" id="GO:0012505">
    <property type="term" value="C:endomembrane system"/>
    <property type="evidence" value="ECO:0007669"/>
    <property type="project" value="UniProtKB-SubCell"/>
</dbReference>
<comment type="catalytic activity">
    <reaction evidence="15">
        <text>cholesterol(in) = cholesterol(out)</text>
        <dbReference type="Rhea" id="RHEA:39747"/>
        <dbReference type="ChEBI" id="CHEBI:16113"/>
    </reaction>
</comment>
<keyword evidence="11" id="KW-1015">Disulfide bond</keyword>
<feature type="transmembrane region" description="Helical" evidence="17">
    <location>
        <begin position="275"/>
        <end position="300"/>
    </location>
</feature>
<evidence type="ECO:0000256" key="8">
    <source>
        <dbReference type="ARBA" id="ARBA00023055"/>
    </source>
</evidence>
<reference evidence="20 21" key="1">
    <citation type="submission" date="2015-04" db="EMBL/GenBank/DDBJ databases">
        <authorList>
            <person name="Syromyatnikov M.Y."/>
            <person name="Popov V.N."/>
        </authorList>
    </citation>
    <scope>NUCLEOTIDE SEQUENCE [LARGE SCALE GENOMIC DNA]</scope>
</reference>
<gene>
    <name evidence="20" type="ORF">CLUMA_CG014455</name>
</gene>
<keyword evidence="9" id="KW-0443">Lipid metabolism</keyword>
<evidence type="ECO:0000256" key="1">
    <source>
        <dbReference type="ARBA" id="ARBA00004127"/>
    </source>
</evidence>
<comment type="subcellular location">
    <subcellularLocation>
        <location evidence="1">Endomembrane system</location>
        <topology evidence="1">Multi-pass membrane protein</topology>
    </subcellularLocation>
</comment>
<dbReference type="FunFam" id="1.20.1640.10:FF:000008">
    <property type="entry name" value="NPC intracellular cholesterol transporter 1"/>
    <property type="match status" value="1"/>
</dbReference>
<keyword evidence="21" id="KW-1185">Reference proteome</keyword>
<evidence type="ECO:0000256" key="14">
    <source>
        <dbReference type="ARBA" id="ARBA00023221"/>
    </source>
</evidence>
<dbReference type="GO" id="GO:0008203">
    <property type="term" value="P:cholesterol metabolic process"/>
    <property type="evidence" value="ECO:0007669"/>
    <property type="project" value="UniProtKB-KW"/>
</dbReference>
<keyword evidence="3" id="KW-0813">Transport</keyword>
<evidence type="ECO:0000256" key="18">
    <source>
        <dbReference type="SAM" id="SignalP"/>
    </source>
</evidence>
<dbReference type="InterPro" id="IPR004765">
    <property type="entry name" value="NPC1-like"/>
</dbReference>
<feature type="transmembrane region" description="Helical" evidence="17">
    <location>
        <begin position="946"/>
        <end position="965"/>
    </location>
</feature>
<dbReference type="GO" id="GO:0005886">
    <property type="term" value="C:plasma membrane"/>
    <property type="evidence" value="ECO:0007669"/>
    <property type="project" value="TreeGrafter"/>
</dbReference>
<feature type="non-terminal residue" evidence="20">
    <location>
        <position position="1723"/>
    </location>
</feature>
<dbReference type="Gene3D" id="1.20.1640.10">
    <property type="entry name" value="Multidrug efflux transporter AcrB transmembrane domain"/>
    <property type="match status" value="3"/>
</dbReference>
<feature type="domain" description="SSD" evidence="19">
    <location>
        <begin position="724"/>
        <end position="889"/>
    </location>
</feature>
<feature type="transmembrane region" description="Helical" evidence="17">
    <location>
        <begin position="1626"/>
        <end position="1648"/>
    </location>
</feature>
<dbReference type="PANTHER" id="PTHR45727">
    <property type="entry name" value="NPC INTRACELLULAR CHOLESTEROL TRANSPORTER 1"/>
    <property type="match status" value="1"/>
</dbReference>
<dbReference type="PANTHER" id="PTHR45727:SF2">
    <property type="entry name" value="NPC INTRACELLULAR CHOLESTEROL TRANSPORTER 1"/>
    <property type="match status" value="1"/>
</dbReference>
<evidence type="ECO:0000256" key="11">
    <source>
        <dbReference type="ARBA" id="ARBA00023157"/>
    </source>
</evidence>
<feature type="transmembrane region" description="Helical" evidence="17">
    <location>
        <begin position="865"/>
        <end position="889"/>
    </location>
</feature>
<name>A0A1J1IL33_9DIPT</name>
<evidence type="ECO:0000256" key="5">
    <source>
        <dbReference type="ARBA" id="ARBA00022692"/>
    </source>
</evidence>
<organism evidence="20 21">
    <name type="scientific">Clunio marinus</name>
    <dbReference type="NCBI Taxonomy" id="568069"/>
    <lineage>
        <taxon>Eukaryota</taxon>
        <taxon>Metazoa</taxon>
        <taxon>Ecdysozoa</taxon>
        <taxon>Arthropoda</taxon>
        <taxon>Hexapoda</taxon>
        <taxon>Insecta</taxon>
        <taxon>Pterygota</taxon>
        <taxon>Neoptera</taxon>
        <taxon>Endopterygota</taxon>
        <taxon>Diptera</taxon>
        <taxon>Nematocera</taxon>
        <taxon>Chironomoidea</taxon>
        <taxon>Chironomidae</taxon>
        <taxon>Clunio</taxon>
    </lineage>
</organism>
<dbReference type="FunFam" id="1.20.1640.10:FF:000010">
    <property type="entry name" value="NPC intracellular cholesterol transporter 1"/>
    <property type="match status" value="2"/>
</dbReference>
<evidence type="ECO:0000313" key="20">
    <source>
        <dbReference type="EMBL" id="CRL00931.1"/>
    </source>
</evidence>
<proteinExistence type="inferred from homology"/>
<evidence type="ECO:0000256" key="16">
    <source>
        <dbReference type="SAM" id="MobiDB-lite"/>
    </source>
</evidence>
<evidence type="ECO:0000256" key="3">
    <source>
        <dbReference type="ARBA" id="ARBA00022448"/>
    </source>
</evidence>
<feature type="transmembrane region" description="Helical" evidence="17">
    <location>
        <begin position="758"/>
        <end position="782"/>
    </location>
</feature>
<feature type="transmembrane region" description="Helical" evidence="17">
    <location>
        <begin position="1571"/>
        <end position="1591"/>
    </location>
</feature>
<feature type="region of interest" description="Disordered" evidence="16">
    <location>
        <begin position="335"/>
        <end position="356"/>
    </location>
</feature>
<protein>
    <submittedName>
        <fullName evidence="20">CLUMA_CG014455, isoform A</fullName>
    </submittedName>
</protein>
<evidence type="ECO:0000256" key="12">
    <source>
        <dbReference type="ARBA" id="ARBA00023166"/>
    </source>
</evidence>
<feature type="transmembrane region" description="Helical" evidence="17">
    <location>
        <begin position="1597"/>
        <end position="1619"/>
    </location>
</feature>
<keyword evidence="13" id="KW-0325">Glycoprotein</keyword>
<feature type="transmembrane region" description="Helical" evidence="17">
    <location>
        <begin position="1214"/>
        <end position="1233"/>
    </location>
</feature>
<dbReference type="EMBL" id="CVRI01000055">
    <property type="protein sequence ID" value="CRL00931.1"/>
    <property type="molecule type" value="Genomic_DNA"/>
</dbReference>
<dbReference type="GO" id="GO:0030301">
    <property type="term" value="P:cholesterol transport"/>
    <property type="evidence" value="ECO:0007669"/>
    <property type="project" value="UniProtKB-ARBA"/>
</dbReference>
<dbReference type="NCBIfam" id="TIGR00917">
    <property type="entry name" value="2A060601"/>
    <property type="match status" value="1"/>
</dbReference>
<keyword evidence="4" id="KW-0153">Cholesterol metabolism</keyword>
<feature type="transmembrane region" description="Helical" evidence="17">
    <location>
        <begin position="725"/>
        <end position="746"/>
    </location>
</feature>
<evidence type="ECO:0000256" key="10">
    <source>
        <dbReference type="ARBA" id="ARBA00023136"/>
    </source>
</evidence>
<feature type="transmembrane region" description="Helical" evidence="17">
    <location>
        <begin position="1668"/>
        <end position="1688"/>
    </location>
</feature>
<keyword evidence="5 17" id="KW-0812">Transmembrane</keyword>
<dbReference type="STRING" id="568069.A0A1J1IL33"/>
<evidence type="ECO:0000256" key="4">
    <source>
        <dbReference type="ARBA" id="ARBA00022548"/>
    </source>
</evidence>